<keyword evidence="2" id="KW-1185">Reference proteome</keyword>
<gene>
    <name evidence="1" type="ORF">BC659_2916</name>
</gene>
<accession>A0A4R6IU12</accession>
<dbReference type="EMBL" id="SNWP01000013">
    <property type="protein sequence ID" value="TDO25375.1"/>
    <property type="molecule type" value="Genomic_DNA"/>
</dbReference>
<dbReference type="Proteomes" id="UP000295741">
    <property type="component" value="Unassembled WGS sequence"/>
</dbReference>
<dbReference type="OrthoDB" id="657299at2"/>
<reference evidence="1 2" key="1">
    <citation type="submission" date="2019-03" db="EMBL/GenBank/DDBJ databases">
        <title>Genomic Encyclopedia of Archaeal and Bacterial Type Strains, Phase II (KMG-II): from individual species to whole genera.</title>
        <authorList>
            <person name="Goeker M."/>
        </authorList>
    </citation>
    <scope>NUCLEOTIDE SEQUENCE [LARGE SCALE GENOMIC DNA]</scope>
    <source>
        <strain evidence="1 2">DSM 28323</strain>
    </source>
</reference>
<sequence>MKIAASIFLIFFSAIHLSAQKGRVDMIAGAELAFPTGNFSKVYQPGGSALMKWLLTGKSGDQGSFSMGFYSFNIKDDVLNPGFDFSSRYTIIPVLFGYRRYINHFYSETQAGTGIYTIKVAALGQKEQRTDANFTWAQSFGFIWPHLDVSVRYQQGNLKDAGVNKLTMIGVNASYRISFFKNSKSIK</sequence>
<evidence type="ECO:0000313" key="1">
    <source>
        <dbReference type="EMBL" id="TDO25375.1"/>
    </source>
</evidence>
<name>A0A4R6IU12_9BACT</name>
<dbReference type="RefSeq" id="WP_133475487.1">
    <property type="nucleotide sequence ID" value="NZ_SNWP01000013.1"/>
</dbReference>
<proteinExistence type="predicted"/>
<evidence type="ECO:0008006" key="3">
    <source>
        <dbReference type="Google" id="ProtNLM"/>
    </source>
</evidence>
<comment type="caution">
    <text evidence="1">The sequence shown here is derived from an EMBL/GenBank/DDBJ whole genome shotgun (WGS) entry which is preliminary data.</text>
</comment>
<organism evidence="1 2">
    <name type="scientific">Sediminibacterium goheungense</name>
    <dbReference type="NCBI Taxonomy" id="1086393"/>
    <lineage>
        <taxon>Bacteria</taxon>
        <taxon>Pseudomonadati</taxon>
        <taxon>Bacteroidota</taxon>
        <taxon>Chitinophagia</taxon>
        <taxon>Chitinophagales</taxon>
        <taxon>Chitinophagaceae</taxon>
        <taxon>Sediminibacterium</taxon>
    </lineage>
</organism>
<dbReference type="AlphaFoldDB" id="A0A4R6IU12"/>
<protein>
    <recommendedName>
        <fullName evidence="3">Outer membrane protein with beta-barrel domain</fullName>
    </recommendedName>
</protein>
<evidence type="ECO:0000313" key="2">
    <source>
        <dbReference type="Proteomes" id="UP000295741"/>
    </source>
</evidence>